<reference evidence="1 2" key="1">
    <citation type="submission" date="2011-05" db="EMBL/GenBank/DDBJ databases">
        <title>Complete sequence of Desulfotomaculum carboxydivorans CO-1-SRB.</title>
        <authorList>
            <consortium name="US DOE Joint Genome Institute"/>
            <person name="Lucas S."/>
            <person name="Han J."/>
            <person name="Lapidus A."/>
            <person name="Cheng J.-F."/>
            <person name="Goodwin L."/>
            <person name="Pitluck S."/>
            <person name="Peters L."/>
            <person name="Mikhailova N."/>
            <person name="Lu M."/>
            <person name="Han C."/>
            <person name="Tapia R."/>
            <person name="Land M."/>
            <person name="Hauser L."/>
            <person name="Kyrpides N."/>
            <person name="Ivanova N."/>
            <person name="Pagani I."/>
            <person name="Stams A."/>
            <person name="Plugge C."/>
            <person name="Muyzer G."/>
            <person name="Kuever J."/>
            <person name="Parshina S."/>
            <person name="Ivanova A."/>
            <person name="Nazina T."/>
            <person name="Woyke T."/>
        </authorList>
    </citation>
    <scope>NUCLEOTIDE SEQUENCE [LARGE SCALE GENOMIC DNA]</scope>
    <source>
        <strain evidence="2">DSM 14880 / VKM B-2319 / CO-1-SRB</strain>
    </source>
</reference>
<dbReference type="HOGENOM" id="CLU_148530_0_0_9"/>
<dbReference type="EMBL" id="CP002736">
    <property type="protein sequence ID" value="AEF94043.1"/>
    <property type="molecule type" value="Genomic_DNA"/>
</dbReference>
<name>F6B3L4_DESCC</name>
<protein>
    <submittedName>
        <fullName evidence="1">Uncharacterized protein</fullName>
    </submittedName>
</protein>
<dbReference type="AlphaFoldDB" id="F6B3L4"/>
<gene>
    <name evidence="1" type="ordered locus">Desca_1180</name>
</gene>
<dbReference type="KEGG" id="dca:Desca_1180"/>
<accession>F6B3L4</accession>
<sequence>MSDSRMTDVNLQQLAKLLSDFCQDCDEQASGQCKEATCLIGFAKKVIKFADQKGVLDIPGASKLIPTKDFKPYYQDAVAKAIAESCKQCKECRDNHSPDCVISLVRTALEHAVLQEQIDYPGSVFMYLAKVKQQNSEISEQIASHLRKQL</sequence>
<dbReference type="RefSeq" id="WP_013810044.1">
    <property type="nucleotide sequence ID" value="NC_015565.1"/>
</dbReference>
<dbReference type="STRING" id="868595.Desca_1180"/>
<dbReference type="Proteomes" id="UP000009226">
    <property type="component" value="Chromosome"/>
</dbReference>
<evidence type="ECO:0000313" key="2">
    <source>
        <dbReference type="Proteomes" id="UP000009226"/>
    </source>
</evidence>
<evidence type="ECO:0000313" key="1">
    <source>
        <dbReference type="EMBL" id="AEF94043.1"/>
    </source>
</evidence>
<keyword evidence="2" id="KW-1185">Reference proteome</keyword>
<organism evidence="1 2">
    <name type="scientific">Desulfotomaculum nigrificans (strain DSM 14880 / VKM B-2319 / CO-1-SRB)</name>
    <name type="common">Desulfotomaculum carboxydivorans</name>
    <dbReference type="NCBI Taxonomy" id="868595"/>
    <lineage>
        <taxon>Bacteria</taxon>
        <taxon>Bacillati</taxon>
        <taxon>Bacillota</taxon>
        <taxon>Clostridia</taxon>
        <taxon>Eubacteriales</taxon>
        <taxon>Desulfotomaculaceae</taxon>
        <taxon>Desulfotomaculum</taxon>
    </lineage>
</organism>
<proteinExistence type="predicted"/>
<dbReference type="eggNOG" id="ENOG50333K8">
    <property type="taxonomic scope" value="Bacteria"/>
</dbReference>